<evidence type="ECO:0000313" key="3">
    <source>
        <dbReference type="Proteomes" id="UP000195573"/>
    </source>
</evidence>
<dbReference type="Proteomes" id="UP000195573">
    <property type="component" value="Chromosome"/>
</dbReference>
<evidence type="ECO:0000313" key="2">
    <source>
        <dbReference type="EMBL" id="TYS61566.1"/>
    </source>
</evidence>
<evidence type="ECO:0000313" key="4">
    <source>
        <dbReference type="Proteomes" id="UP000323393"/>
    </source>
</evidence>
<dbReference type="EMBL" id="CP020880">
    <property type="protein sequence ID" value="ART76304.1"/>
    <property type="molecule type" value="Genomic_DNA"/>
</dbReference>
<proteinExistence type="predicted"/>
<dbReference type="EMBL" id="VTEU01000001">
    <property type="protein sequence ID" value="TYS61566.1"/>
    <property type="molecule type" value="Genomic_DNA"/>
</dbReference>
<keyword evidence="3" id="KW-1185">Reference proteome</keyword>
<dbReference type="AlphaFoldDB" id="A0A1Y0CMJ2"/>
<organism evidence="2 4">
    <name type="scientific">Sutcliffiella horikoshii</name>
    <dbReference type="NCBI Taxonomy" id="79883"/>
    <lineage>
        <taxon>Bacteria</taxon>
        <taxon>Bacillati</taxon>
        <taxon>Bacillota</taxon>
        <taxon>Bacilli</taxon>
        <taxon>Bacillales</taxon>
        <taxon>Bacillaceae</taxon>
        <taxon>Sutcliffiella</taxon>
    </lineage>
</organism>
<name>A0A1Y0CMJ2_9BACI</name>
<dbReference type="Proteomes" id="UP000323393">
    <property type="component" value="Unassembled WGS sequence"/>
</dbReference>
<dbReference type="KEGG" id="bhk:B4U37_09730"/>
<reference evidence="2 4" key="2">
    <citation type="submission" date="2019-08" db="EMBL/GenBank/DDBJ databases">
        <title>Bacillus genomes from the desert of Cuatro Cienegas, Coahuila.</title>
        <authorList>
            <person name="Olmedo-Alvarez G."/>
        </authorList>
    </citation>
    <scope>NUCLEOTIDE SEQUENCE [LARGE SCALE GENOMIC DNA]</scope>
    <source>
        <strain evidence="2 4">CH88_3T</strain>
    </source>
</reference>
<sequence length="61" mass="7040">MNISKDDQAILEQALHSALANSTDYNEIDMYEQLLKKFSTVEVENKQLDGFRYDYDDSSST</sequence>
<protein>
    <submittedName>
        <fullName evidence="2">Uncharacterized protein</fullName>
    </submittedName>
</protein>
<dbReference type="GeneID" id="96738701"/>
<dbReference type="RefSeq" id="WP_088018081.1">
    <property type="nucleotide sequence ID" value="NZ_CP020880.1"/>
</dbReference>
<gene>
    <name evidence="1" type="ORF">B4U37_09730</name>
    <name evidence="2" type="ORF">FZC74_04605</name>
</gene>
<reference evidence="1 3" key="1">
    <citation type="submission" date="2017-04" db="EMBL/GenBank/DDBJ databases">
        <title>Complete Genome Sequence of the Bacillus horikoshii 20a strain from Cuatro Cienegas, Coahuila, Mexico.</title>
        <authorList>
            <person name="Zarza E."/>
            <person name="Alcaraz L.D."/>
            <person name="Aguilar-Salinas B."/>
            <person name="Islas A."/>
            <person name="Olmedo-Alvarez G."/>
        </authorList>
    </citation>
    <scope>NUCLEOTIDE SEQUENCE [LARGE SCALE GENOMIC DNA]</scope>
    <source>
        <strain evidence="1 3">20a</strain>
    </source>
</reference>
<accession>A0A1Y0CMJ2</accession>
<evidence type="ECO:0000313" key="1">
    <source>
        <dbReference type="EMBL" id="ART76304.1"/>
    </source>
</evidence>